<dbReference type="InterPro" id="IPR007701">
    <property type="entry name" value="Interferon-rel_develop_reg_N"/>
</dbReference>
<dbReference type="SUPFAM" id="SSF48371">
    <property type="entry name" value="ARM repeat"/>
    <property type="match status" value="1"/>
</dbReference>
<organism evidence="4 5">
    <name type="scientific">Nannochloropsis salina CCMP1776</name>
    <dbReference type="NCBI Taxonomy" id="1027361"/>
    <lineage>
        <taxon>Eukaryota</taxon>
        <taxon>Sar</taxon>
        <taxon>Stramenopiles</taxon>
        <taxon>Ochrophyta</taxon>
        <taxon>Eustigmatophyceae</taxon>
        <taxon>Eustigmatales</taxon>
        <taxon>Monodopsidaceae</taxon>
        <taxon>Microchloropsis</taxon>
        <taxon>Microchloropsis salina</taxon>
    </lineage>
</organism>
<accession>A0A4D9DHN1</accession>
<dbReference type="Pfam" id="PF05004">
    <property type="entry name" value="IFRD"/>
    <property type="match status" value="1"/>
</dbReference>
<name>A0A4D9DHN1_9STRA</name>
<evidence type="ECO:0000256" key="1">
    <source>
        <dbReference type="ARBA" id="ARBA00008828"/>
    </source>
</evidence>
<evidence type="ECO:0000313" key="4">
    <source>
        <dbReference type="EMBL" id="TFJ88339.1"/>
    </source>
</evidence>
<proteinExistence type="inferred from homology"/>
<feature type="domain" description="Interferon-related developmental regulator N-terminal" evidence="3">
    <location>
        <begin position="26"/>
        <end position="295"/>
    </location>
</feature>
<keyword evidence="5" id="KW-1185">Reference proteome</keyword>
<dbReference type="EMBL" id="SDOX01000002">
    <property type="protein sequence ID" value="TFJ88339.1"/>
    <property type="molecule type" value="Genomic_DNA"/>
</dbReference>
<dbReference type="PANTHER" id="PTHR12354">
    <property type="entry name" value="INTERFERON-RELATED DEVELOPMENTAL REGULATOR"/>
    <property type="match status" value="1"/>
</dbReference>
<dbReference type="OrthoDB" id="18978at2759"/>
<dbReference type="AlphaFoldDB" id="A0A4D9DHN1"/>
<evidence type="ECO:0000313" key="5">
    <source>
        <dbReference type="Proteomes" id="UP000355283"/>
    </source>
</evidence>
<feature type="region of interest" description="Disordered" evidence="2">
    <location>
        <begin position="375"/>
        <end position="399"/>
    </location>
</feature>
<gene>
    <name evidence="4" type="ORF">NSK_000688</name>
</gene>
<dbReference type="InterPro" id="IPR016024">
    <property type="entry name" value="ARM-type_fold"/>
</dbReference>
<evidence type="ECO:0000256" key="2">
    <source>
        <dbReference type="SAM" id="MobiDB-lite"/>
    </source>
</evidence>
<sequence>MSFLSQETFEASTLAGVEETTAPGAGAAASSRNNGDFADLLEKLNEKRTTAREDCLRELIAGLRSYTFVDQAIANRESVFSSLVGLLRRSRETEGVLCAEALGMMMLLIGPEEDEIFNLVRAPLEFVITRGQSERTRIEATRTLALGSFICNTEEERTLAHLAFFEALFTGESEGGRASEELKAAGVDAWSLLFTVAPRGYNTHESRALLLENFLPLLDASSADLRVAAGEAIALLREHWRQEGLAVHDVSADEEEVVDSIVDRLQDMAREGSKRMSRKDKKAQRASFREICSAVVDGQHPEEVISYRTRSFRLTSWVKMKQVEALRDCLQGGFLTALAQNTVIHDIFDLDPTAFDVPVERSVVAKNSELGRWRTTTRSRNRRSREKAKHHFTEEGEDA</sequence>
<evidence type="ECO:0000259" key="3">
    <source>
        <dbReference type="Pfam" id="PF05004"/>
    </source>
</evidence>
<reference evidence="4 5" key="1">
    <citation type="submission" date="2019-01" db="EMBL/GenBank/DDBJ databases">
        <title>Nuclear Genome Assembly of the Microalgal Biofuel strain Nannochloropsis salina CCMP1776.</title>
        <authorList>
            <person name="Hovde B."/>
        </authorList>
    </citation>
    <scope>NUCLEOTIDE SEQUENCE [LARGE SCALE GENOMIC DNA]</scope>
    <source>
        <strain evidence="4 5">CCMP1776</strain>
    </source>
</reference>
<dbReference type="Proteomes" id="UP000355283">
    <property type="component" value="Unassembled WGS sequence"/>
</dbReference>
<protein>
    <recommendedName>
        <fullName evidence="3">Interferon-related developmental regulator N-terminal domain-containing protein</fullName>
    </recommendedName>
</protein>
<dbReference type="InterPro" id="IPR039777">
    <property type="entry name" value="IFRD"/>
</dbReference>
<comment type="similarity">
    <text evidence="1">Belongs to the IFRD family.</text>
</comment>
<comment type="caution">
    <text evidence="4">The sequence shown here is derived from an EMBL/GenBank/DDBJ whole genome shotgun (WGS) entry which is preliminary data.</text>
</comment>
<dbReference type="PANTHER" id="PTHR12354:SF1">
    <property type="entry name" value="INTERFERON-RELATED DEVELOPMENTAL REGULATOR 1"/>
    <property type="match status" value="1"/>
</dbReference>
<feature type="compositionally biased region" description="Basic residues" evidence="2">
    <location>
        <begin position="375"/>
        <end position="390"/>
    </location>
</feature>